<evidence type="ECO:0000313" key="2">
    <source>
        <dbReference type="Proteomes" id="UP000076154"/>
    </source>
</evidence>
<dbReference type="Proteomes" id="UP000076154">
    <property type="component" value="Unassembled WGS sequence"/>
</dbReference>
<protein>
    <submittedName>
        <fullName evidence="1">Uncharacterized protein</fullName>
    </submittedName>
</protein>
<dbReference type="InParanoid" id="A0A369J6P0"/>
<comment type="caution">
    <text evidence="1">The sequence shown here is derived from an EMBL/GenBank/DDBJ whole genome shotgun (WGS) entry which is preliminary data.</text>
</comment>
<accession>A0A369J6P0</accession>
<name>A0A369J6P0_HYPMA</name>
<evidence type="ECO:0000313" key="1">
    <source>
        <dbReference type="EMBL" id="RDB14526.1"/>
    </source>
</evidence>
<dbReference type="AlphaFoldDB" id="A0A369J6P0"/>
<dbReference type="OrthoDB" id="2963589at2759"/>
<sequence length="298" mass="35265">MFGAVLGFEEHRIEPYKYIAINGASESILPKANEFMDLTNYHGEDTCRTATGKFVKMEWANKANWYDSEVHWRYNIPVPETRREHLPWYYRLEQPIDINHLSDGTCALKTHVTIKMSEAAMTLTTITAKCWMLDNIAFMDWFICYISSHTHWISAYSMEEIHALKLDDMPRRGVLVKLERDWKQIDFGSLLKKGVPIYYPWTMDSAQDKRFSWLNPDILHDFHEGRLTAHRGLYQKANKIEYADQRITLLNMYTPFLEKCEVYNNIQSYGDPQQKGTKFYILDFKGWKRRHLEQAIDI</sequence>
<reference evidence="1" key="1">
    <citation type="submission" date="2018-04" db="EMBL/GenBank/DDBJ databases">
        <title>Whole genome sequencing of Hypsizygus marmoreus.</title>
        <authorList>
            <person name="Choi I.-G."/>
            <person name="Min B."/>
            <person name="Kim J.-G."/>
            <person name="Kim S."/>
            <person name="Oh Y.-L."/>
            <person name="Kong W.-S."/>
            <person name="Park H."/>
            <person name="Jeong J."/>
            <person name="Song E.-S."/>
        </authorList>
    </citation>
    <scope>NUCLEOTIDE SEQUENCE [LARGE SCALE GENOMIC DNA]</scope>
    <source>
        <strain evidence="1">51987-8</strain>
    </source>
</reference>
<proteinExistence type="predicted"/>
<organism evidence="1 2">
    <name type="scientific">Hypsizygus marmoreus</name>
    <name type="common">White beech mushroom</name>
    <name type="synonym">Agaricus marmoreus</name>
    <dbReference type="NCBI Taxonomy" id="39966"/>
    <lineage>
        <taxon>Eukaryota</taxon>
        <taxon>Fungi</taxon>
        <taxon>Dikarya</taxon>
        <taxon>Basidiomycota</taxon>
        <taxon>Agaricomycotina</taxon>
        <taxon>Agaricomycetes</taxon>
        <taxon>Agaricomycetidae</taxon>
        <taxon>Agaricales</taxon>
        <taxon>Tricholomatineae</taxon>
        <taxon>Lyophyllaceae</taxon>
        <taxon>Hypsizygus</taxon>
    </lineage>
</organism>
<keyword evidence="2" id="KW-1185">Reference proteome</keyword>
<gene>
    <name evidence="1" type="ORF">Hypma_016606</name>
</gene>
<dbReference type="EMBL" id="LUEZ02000100">
    <property type="protein sequence ID" value="RDB14526.1"/>
    <property type="molecule type" value="Genomic_DNA"/>
</dbReference>